<dbReference type="CDD" id="cd00739">
    <property type="entry name" value="DHPS"/>
    <property type="match status" value="1"/>
</dbReference>
<dbReference type="InterPro" id="IPR045031">
    <property type="entry name" value="DHP_synth-like"/>
</dbReference>
<keyword evidence="5 9" id="KW-0808">Transferase</keyword>
<evidence type="ECO:0000256" key="1">
    <source>
        <dbReference type="ARBA" id="ARBA00000012"/>
    </source>
</evidence>
<dbReference type="InterPro" id="IPR000489">
    <property type="entry name" value="Pterin-binding_dom"/>
</dbReference>
<dbReference type="InterPro" id="IPR011005">
    <property type="entry name" value="Dihydropteroate_synth-like_sf"/>
</dbReference>
<sequence length="340" mass="35289">MSRYFRPIPYLDPADMPGSFVLAGGWARFSHVECLSRGAAPEIIAASDLPEEDRAPLIAPRAPIAGLSMDMPRLMGILNVTPDSFSDGGQHEGVEAACAHAARLLEEGADLIDIGGESTRPGAPETPEPEEIGRIAPVIAALRAQGVSAPISLDTRKSGVARAGMAAGAPILNDVSGLRFDPALADVAAETGAPLILMHSIGTPETMQSLAEEAYADVLLDIYDALSASVAQAEAAGVPRERIVVDPGIGFGKTQAQNLAVLNRISLFHGLGCAILLGVSRKGLIGRIGGAPDPEARGPGSAGVGLWAISQGIQMLRVHDMEMHAQAIRLWRAVSGATRG</sequence>
<evidence type="ECO:0000256" key="7">
    <source>
        <dbReference type="ARBA" id="ARBA00022842"/>
    </source>
</evidence>
<feature type="domain" description="Pterin-binding" evidence="10">
    <location>
        <begin position="72"/>
        <end position="329"/>
    </location>
</feature>
<comment type="catalytic activity">
    <reaction evidence="1">
        <text>(7,8-dihydropterin-6-yl)methyl diphosphate + 4-aminobenzoate = 7,8-dihydropteroate + diphosphate</text>
        <dbReference type="Rhea" id="RHEA:19949"/>
        <dbReference type="ChEBI" id="CHEBI:17836"/>
        <dbReference type="ChEBI" id="CHEBI:17839"/>
        <dbReference type="ChEBI" id="CHEBI:33019"/>
        <dbReference type="ChEBI" id="CHEBI:72950"/>
        <dbReference type="EC" id="2.5.1.15"/>
    </reaction>
</comment>
<dbReference type="RefSeq" id="WP_259546647.1">
    <property type="nucleotide sequence ID" value="NZ_BAABHW010000001.1"/>
</dbReference>
<evidence type="ECO:0000259" key="10">
    <source>
        <dbReference type="PROSITE" id="PS50972"/>
    </source>
</evidence>
<comment type="caution">
    <text evidence="11">The sequence shown here is derived from an EMBL/GenBank/DDBJ whole genome shotgun (WGS) entry which is preliminary data.</text>
</comment>
<dbReference type="PROSITE" id="PS00793">
    <property type="entry name" value="DHPS_2"/>
    <property type="match status" value="1"/>
</dbReference>
<keyword evidence="7 9" id="KW-0460">Magnesium</keyword>
<evidence type="ECO:0000256" key="8">
    <source>
        <dbReference type="ARBA" id="ARBA00022909"/>
    </source>
</evidence>
<evidence type="ECO:0000256" key="5">
    <source>
        <dbReference type="ARBA" id="ARBA00022679"/>
    </source>
</evidence>
<dbReference type="Gene3D" id="3.20.20.20">
    <property type="entry name" value="Dihydropteroate synthase-like"/>
    <property type="match status" value="1"/>
</dbReference>
<comment type="pathway">
    <text evidence="3 9">Cofactor biosynthesis; tetrahydrofolate biosynthesis; 7,8-dihydrofolate from 2-amino-4-hydroxy-6-hydroxymethyl-7,8-dihydropteridine diphosphate and 4-aminobenzoate: step 1/2.</text>
</comment>
<keyword evidence="8 9" id="KW-0289">Folate biosynthesis</keyword>
<reference evidence="12" key="1">
    <citation type="journal article" date="2019" name="Int. J. Syst. Evol. Microbiol.">
        <title>The Global Catalogue of Microorganisms (GCM) 10K type strain sequencing project: providing services to taxonomists for standard genome sequencing and annotation.</title>
        <authorList>
            <consortium name="The Broad Institute Genomics Platform"/>
            <consortium name="The Broad Institute Genome Sequencing Center for Infectious Disease"/>
            <person name="Wu L."/>
            <person name="Ma J."/>
        </authorList>
    </citation>
    <scope>NUCLEOTIDE SEQUENCE [LARGE SCALE GENOMIC DNA]</scope>
    <source>
        <strain evidence="12">JCM 18015</strain>
    </source>
</reference>
<organism evidence="11 12">
    <name type="scientific">[Roseibacterium] beibuensis</name>
    <dbReference type="NCBI Taxonomy" id="1193142"/>
    <lineage>
        <taxon>Bacteria</taxon>
        <taxon>Pseudomonadati</taxon>
        <taxon>Pseudomonadota</taxon>
        <taxon>Alphaproteobacteria</taxon>
        <taxon>Rhodobacterales</taxon>
        <taxon>Roseobacteraceae</taxon>
        <taxon>Roseicyclus</taxon>
    </lineage>
</organism>
<dbReference type="EMBL" id="BAABHW010000001">
    <property type="protein sequence ID" value="GAA5067380.1"/>
    <property type="molecule type" value="Genomic_DNA"/>
</dbReference>
<dbReference type="Proteomes" id="UP001499910">
    <property type="component" value="Unassembled WGS sequence"/>
</dbReference>
<protein>
    <recommendedName>
        <fullName evidence="4 9">Dihydropteroate synthase</fullName>
        <shortName evidence="9">DHPS</shortName>
        <ecNumber evidence="4 9">2.5.1.15</ecNumber>
    </recommendedName>
    <alternativeName>
        <fullName evidence="9">Dihydropteroate pyrophosphorylase</fullName>
    </alternativeName>
</protein>
<proteinExistence type="inferred from homology"/>
<evidence type="ECO:0000313" key="12">
    <source>
        <dbReference type="Proteomes" id="UP001499910"/>
    </source>
</evidence>
<comment type="similarity">
    <text evidence="9">Belongs to the DHPS family.</text>
</comment>
<comment type="cofactor">
    <cofactor evidence="2 9">
        <name>Mg(2+)</name>
        <dbReference type="ChEBI" id="CHEBI:18420"/>
    </cofactor>
</comment>
<comment type="function">
    <text evidence="9">Catalyzes the condensation of para-aminobenzoate (pABA) with 6-hydroxymethyl-7,8-dihydropterin diphosphate (DHPt-PP) to form 7,8-dihydropteroate (H2Pte), the immediate precursor of folate derivatives.</text>
</comment>
<dbReference type="PROSITE" id="PS50972">
    <property type="entry name" value="PTERIN_BINDING"/>
    <property type="match status" value="1"/>
</dbReference>
<gene>
    <name evidence="11" type="primary">folP</name>
    <name evidence="11" type="ORF">GCM10023209_06990</name>
</gene>
<dbReference type="PANTHER" id="PTHR20941:SF1">
    <property type="entry name" value="FOLIC ACID SYNTHESIS PROTEIN FOL1"/>
    <property type="match status" value="1"/>
</dbReference>
<dbReference type="PROSITE" id="PS00792">
    <property type="entry name" value="DHPS_1"/>
    <property type="match status" value="1"/>
</dbReference>
<evidence type="ECO:0000256" key="2">
    <source>
        <dbReference type="ARBA" id="ARBA00001946"/>
    </source>
</evidence>
<name>A0ABP9KZC9_9RHOB</name>
<dbReference type="SUPFAM" id="SSF51717">
    <property type="entry name" value="Dihydropteroate synthetase-like"/>
    <property type="match status" value="1"/>
</dbReference>
<dbReference type="Pfam" id="PF00809">
    <property type="entry name" value="Pterin_bind"/>
    <property type="match status" value="1"/>
</dbReference>
<dbReference type="EC" id="2.5.1.15" evidence="4 9"/>
<evidence type="ECO:0000256" key="4">
    <source>
        <dbReference type="ARBA" id="ARBA00012458"/>
    </source>
</evidence>
<dbReference type="InterPro" id="IPR006390">
    <property type="entry name" value="DHP_synth_dom"/>
</dbReference>
<accession>A0ABP9KZC9</accession>
<keyword evidence="6 9" id="KW-0479">Metal-binding</keyword>
<dbReference type="NCBIfam" id="TIGR01496">
    <property type="entry name" value="DHPS"/>
    <property type="match status" value="1"/>
</dbReference>
<evidence type="ECO:0000313" key="11">
    <source>
        <dbReference type="EMBL" id="GAA5067380.1"/>
    </source>
</evidence>
<dbReference type="PANTHER" id="PTHR20941">
    <property type="entry name" value="FOLATE SYNTHESIS PROTEINS"/>
    <property type="match status" value="1"/>
</dbReference>
<evidence type="ECO:0000256" key="3">
    <source>
        <dbReference type="ARBA" id="ARBA00004763"/>
    </source>
</evidence>
<evidence type="ECO:0000256" key="6">
    <source>
        <dbReference type="ARBA" id="ARBA00022723"/>
    </source>
</evidence>
<keyword evidence="12" id="KW-1185">Reference proteome</keyword>
<evidence type="ECO:0000256" key="9">
    <source>
        <dbReference type="RuleBase" id="RU361205"/>
    </source>
</evidence>